<dbReference type="Pfam" id="PF13561">
    <property type="entry name" value="adh_short_C2"/>
    <property type="match status" value="1"/>
</dbReference>
<dbReference type="NCBIfam" id="NF009466">
    <property type="entry name" value="PRK12826.1-2"/>
    <property type="match status" value="1"/>
</dbReference>
<evidence type="ECO:0000256" key="1">
    <source>
        <dbReference type="ARBA" id="ARBA00006484"/>
    </source>
</evidence>
<dbReference type="Proteomes" id="UP001055460">
    <property type="component" value="Plasmid pB"/>
</dbReference>
<gene>
    <name evidence="3" type="primary">fabG</name>
    <name evidence="3" type="ORF">NE863_34925</name>
</gene>
<dbReference type="PANTHER" id="PTHR42760">
    <property type="entry name" value="SHORT-CHAIN DEHYDROGENASES/REDUCTASES FAMILY MEMBER"/>
    <property type="match status" value="1"/>
</dbReference>
<keyword evidence="2 3" id="KW-0560">Oxidoreductase</keyword>
<dbReference type="AlphaFoldDB" id="A0A9Q9DDH7"/>
<dbReference type="RefSeq" id="WP_252161173.1">
    <property type="nucleotide sequence ID" value="NZ_CP098809.1"/>
</dbReference>
<sequence length="257" mass="26862">MIAEHEKVAVVTGGTSGIGLATAQRLLKDGYRVAVFGQRHDQAVRAKQALTALASDEWVISGEADLTNPPSIRAFFAEVEKSWRSPDILVCCAGISPKGENGPTALPDLTLDEWNRVFAVNLTGAMLCCQAVAEKMIIQGFGRIVLVGSIAARTRPRIAGLGYVSSKAGLSGLMKGLVGCLSPKGVTVNLVAPGRIITNMTGPAELPVNVEARQRIPLGRLGTPDDVASVIAFLISSEAGFVNGATIDVNGGEFVPN</sequence>
<evidence type="ECO:0000256" key="2">
    <source>
        <dbReference type="ARBA" id="ARBA00023002"/>
    </source>
</evidence>
<reference evidence="3" key="1">
    <citation type="submission" date="2022-06" db="EMBL/GenBank/DDBJ databases">
        <title>Physiological and biochemical characterization and genomic elucidation of a strain of the genus Ensifer adhaerens M8 that combines arsenic oxidation and chromium reduction.</title>
        <authorList>
            <person name="Li X."/>
            <person name="Yu c."/>
        </authorList>
    </citation>
    <scope>NUCLEOTIDE SEQUENCE</scope>
    <source>
        <strain evidence="3">M8</strain>
        <plasmid evidence="3">pB</plasmid>
    </source>
</reference>
<dbReference type="InterPro" id="IPR002347">
    <property type="entry name" value="SDR_fam"/>
</dbReference>
<dbReference type="InterPro" id="IPR036291">
    <property type="entry name" value="NAD(P)-bd_dom_sf"/>
</dbReference>
<dbReference type="SUPFAM" id="SSF51735">
    <property type="entry name" value="NAD(P)-binding Rossmann-fold domains"/>
    <property type="match status" value="1"/>
</dbReference>
<geneLocation type="plasmid" evidence="3 4">
    <name>pB</name>
</geneLocation>
<name>A0A9Q9DDH7_ENSAD</name>
<dbReference type="Gene3D" id="3.40.50.720">
    <property type="entry name" value="NAD(P)-binding Rossmann-like Domain"/>
    <property type="match status" value="1"/>
</dbReference>
<proteinExistence type="inferred from homology"/>
<comment type="similarity">
    <text evidence="1">Belongs to the short-chain dehydrogenases/reductases (SDR) family.</text>
</comment>
<organism evidence="3 4">
    <name type="scientific">Ensifer adhaerens</name>
    <name type="common">Sinorhizobium morelense</name>
    <dbReference type="NCBI Taxonomy" id="106592"/>
    <lineage>
        <taxon>Bacteria</taxon>
        <taxon>Pseudomonadati</taxon>
        <taxon>Pseudomonadota</taxon>
        <taxon>Alphaproteobacteria</taxon>
        <taxon>Hyphomicrobiales</taxon>
        <taxon>Rhizobiaceae</taxon>
        <taxon>Sinorhizobium/Ensifer group</taxon>
        <taxon>Ensifer</taxon>
    </lineage>
</organism>
<dbReference type="PRINTS" id="PR00081">
    <property type="entry name" value="GDHRDH"/>
</dbReference>
<evidence type="ECO:0000313" key="4">
    <source>
        <dbReference type="Proteomes" id="UP001055460"/>
    </source>
</evidence>
<accession>A0A9Q9DDH7</accession>
<dbReference type="EC" id="1.1.1.100" evidence="3"/>
<dbReference type="PANTHER" id="PTHR42760:SF133">
    <property type="entry name" value="3-OXOACYL-[ACYL-CARRIER-PROTEIN] REDUCTASE"/>
    <property type="match status" value="1"/>
</dbReference>
<keyword evidence="3" id="KW-0614">Plasmid</keyword>
<protein>
    <submittedName>
        <fullName evidence="3">3-oxoacyl-ACP reductase FabG</fullName>
        <ecNumber evidence="3">1.1.1.100</ecNumber>
    </submittedName>
</protein>
<evidence type="ECO:0000313" key="3">
    <source>
        <dbReference type="EMBL" id="USJ27609.1"/>
    </source>
</evidence>
<dbReference type="EMBL" id="CP098809">
    <property type="protein sequence ID" value="USJ27609.1"/>
    <property type="molecule type" value="Genomic_DNA"/>
</dbReference>
<dbReference type="FunFam" id="3.40.50.720:FF:000173">
    <property type="entry name" value="3-oxoacyl-[acyl-carrier protein] reductase"/>
    <property type="match status" value="1"/>
</dbReference>
<dbReference type="GO" id="GO:0004316">
    <property type="term" value="F:3-oxoacyl-[acyl-carrier-protein] reductase (NADPH) activity"/>
    <property type="evidence" value="ECO:0007669"/>
    <property type="project" value="UniProtKB-EC"/>
</dbReference>